<evidence type="ECO:0000256" key="6">
    <source>
        <dbReference type="ARBA" id="ARBA00022692"/>
    </source>
</evidence>
<evidence type="ECO:0000313" key="16">
    <source>
        <dbReference type="Proteomes" id="UP000199518"/>
    </source>
</evidence>
<feature type="domain" description="K+ potassium transporter integral membrane" evidence="13">
    <location>
        <begin position="18"/>
        <end position="469"/>
    </location>
</feature>
<feature type="transmembrane region" description="Helical" evidence="12">
    <location>
        <begin position="403"/>
        <end position="424"/>
    </location>
</feature>
<feature type="transmembrane region" description="Helical" evidence="12">
    <location>
        <begin position="370"/>
        <end position="391"/>
    </location>
</feature>
<keyword evidence="16" id="KW-1185">Reference proteome</keyword>
<dbReference type="InterPro" id="IPR023051">
    <property type="entry name" value="Kup"/>
</dbReference>
<comment type="subcellular location">
    <subcellularLocation>
        <location evidence="12">Cell membrane</location>
        <topology evidence="12">Multi-pass membrane protein</topology>
    </subcellularLocation>
    <subcellularLocation>
        <location evidence="1">Membrane</location>
        <topology evidence="1">Multi-pass membrane protein</topology>
    </subcellularLocation>
</comment>
<keyword evidence="5 12" id="KW-0633">Potassium transport</keyword>
<feature type="transmembrane region" description="Helical" evidence="12">
    <location>
        <begin position="176"/>
        <end position="197"/>
    </location>
</feature>
<dbReference type="RefSeq" id="WP_092049888.1">
    <property type="nucleotide sequence ID" value="NZ_FOQD01000007.1"/>
</dbReference>
<feature type="transmembrane region" description="Helical" evidence="12">
    <location>
        <begin position="145"/>
        <end position="164"/>
    </location>
</feature>
<feature type="transmembrane region" description="Helical" evidence="12">
    <location>
        <begin position="54"/>
        <end position="75"/>
    </location>
</feature>
<evidence type="ECO:0000259" key="13">
    <source>
        <dbReference type="Pfam" id="PF02705"/>
    </source>
</evidence>
<evidence type="ECO:0000256" key="3">
    <source>
        <dbReference type="ARBA" id="ARBA00022448"/>
    </source>
</evidence>
<keyword evidence="10 12" id="KW-0406">Ion transport</keyword>
<dbReference type="Proteomes" id="UP000199518">
    <property type="component" value="Unassembled WGS sequence"/>
</dbReference>
<dbReference type="PANTHER" id="PTHR30540">
    <property type="entry name" value="OSMOTIC STRESS POTASSIUM TRANSPORTER"/>
    <property type="match status" value="1"/>
</dbReference>
<evidence type="ECO:0000256" key="4">
    <source>
        <dbReference type="ARBA" id="ARBA00022475"/>
    </source>
</evidence>
<keyword evidence="6 12" id="KW-0812">Transmembrane</keyword>
<protein>
    <recommendedName>
        <fullName evidence="12">Probable potassium transport system protein Kup</fullName>
    </recommendedName>
</protein>
<dbReference type="OrthoDB" id="9805577at2"/>
<dbReference type="Pfam" id="PF02705">
    <property type="entry name" value="K_trans"/>
    <property type="match status" value="1"/>
</dbReference>
<evidence type="ECO:0000256" key="1">
    <source>
        <dbReference type="ARBA" id="ARBA00004141"/>
    </source>
</evidence>
<accession>A0A1I3GQM3</accession>
<dbReference type="HAMAP" id="MF_01522">
    <property type="entry name" value="Kup"/>
    <property type="match status" value="1"/>
</dbReference>
<evidence type="ECO:0000313" key="15">
    <source>
        <dbReference type="EMBL" id="SFI25659.1"/>
    </source>
</evidence>
<gene>
    <name evidence="12" type="primary">kup</name>
    <name evidence="15" type="ORF">SAMN05421753_10789</name>
</gene>
<evidence type="ECO:0000256" key="11">
    <source>
        <dbReference type="ARBA" id="ARBA00023136"/>
    </source>
</evidence>
<feature type="domain" description="K+ potassium transporter C-terminal" evidence="14">
    <location>
        <begin position="481"/>
        <end position="629"/>
    </location>
</feature>
<keyword evidence="7 12" id="KW-0769">Symport</keyword>
<dbReference type="GO" id="GO:0005886">
    <property type="term" value="C:plasma membrane"/>
    <property type="evidence" value="ECO:0007669"/>
    <property type="project" value="UniProtKB-SubCell"/>
</dbReference>
<feature type="transmembrane region" description="Helical" evidence="12">
    <location>
        <begin position="430"/>
        <end position="447"/>
    </location>
</feature>
<evidence type="ECO:0000256" key="9">
    <source>
        <dbReference type="ARBA" id="ARBA00022989"/>
    </source>
</evidence>
<feature type="transmembrane region" description="Helical" evidence="12">
    <location>
        <begin position="217"/>
        <end position="240"/>
    </location>
</feature>
<dbReference type="InterPro" id="IPR053951">
    <property type="entry name" value="K_trans_N"/>
</dbReference>
<reference evidence="16" key="1">
    <citation type="submission" date="2016-10" db="EMBL/GenBank/DDBJ databases">
        <authorList>
            <person name="Varghese N."/>
            <person name="Submissions S."/>
        </authorList>
    </citation>
    <scope>NUCLEOTIDE SEQUENCE [LARGE SCALE GENOMIC DNA]</scope>
    <source>
        <strain evidence="16">DSM 26348</strain>
    </source>
</reference>
<comment type="similarity">
    <text evidence="2 12">Belongs to the HAK/KUP transporter (TC 2.A.72) family.</text>
</comment>
<dbReference type="EMBL" id="FOQD01000007">
    <property type="protein sequence ID" value="SFI25659.1"/>
    <property type="molecule type" value="Genomic_DNA"/>
</dbReference>
<dbReference type="InterPro" id="IPR003855">
    <property type="entry name" value="K+_transporter"/>
</dbReference>
<evidence type="ECO:0000256" key="12">
    <source>
        <dbReference type="HAMAP-Rule" id="MF_01522"/>
    </source>
</evidence>
<evidence type="ECO:0000256" key="10">
    <source>
        <dbReference type="ARBA" id="ARBA00023065"/>
    </source>
</evidence>
<evidence type="ECO:0000256" key="5">
    <source>
        <dbReference type="ARBA" id="ARBA00022538"/>
    </source>
</evidence>
<dbReference type="GO" id="GO:0015079">
    <property type="term" value="F:potassium ion transmembrane transporter activity"/>
    <property type="evidence" value="ECO:0007669"/>
    <property type="project" value="UniProtKB-UniRule"/>
</dbReference>
<keyword evidence="11 12" id="KW-0472">Membrane</keyword>
<feature type="transmembrane region" description="Helical" evidence="12">
    <location>
        <begin position="344"/>
        <end position="364"/>
    </location>
</feature>
<dbReference type="AlphaFoldDB" id="A0A1I3GQM3"/>
<feature type="transmembrane region" description="Helical" evidence="12">
    <location>
        <begin position="108"/>
        <end position="133"/>
    </location>
</feature>
<dbReference type="PANTHER" id="PTHR30540:SF79">
    <property type="entry name" value="LOW AFFINITY POTASSIUM TRANSPORT SYSTEM PROTEIN KUP"/>
    <property type="match status" value="1"/>
</dbReference>
<comment type="catalytic activity">
    <reaction evidence="12">
        <text>K(+)(in) + H(+)(in) = K(+)(out) + H(+)(out)</text>
        <dbReference type="Rhea" id="RHEA:28490"/>
        <dbReference type="ChEBI" id="CHEBI:15378"/>
        <dbReference type="ChEBI" id="CHEBI:29103"/>
    </reaction>
</comment>
<evidence type="ECO:0000256" key="8">
    <source>
        <dbReference type="ARBA" id="ARBA00022958"/>
    </source>
</evidence>
<keyword evidence="3 12" id="KW-0813">Transport</keyword>
<keyword evidence="9 12" id="KW-1133">Transmembrane helix</keyword>
<dbReference type="STRING" id="1576369.SAMN05421753_10789"/>
<evidence type="ECO:0000259" key="14">
    <source>
        <dbReference type="Pfam" id="PF22776"/>
    </source>
</evidence>
<keyword evidence="4 12" id="KW-1003">Cell membrane</keyword>
<sequence length="629" mass="69609">MNAPKTPASRFANLWPLCLGSLGIVYGDIGTSPLYALRECFADHSGLVASEHNILGVLSLITWSLIVVISIKYLLVVMRADNDGEGGILALMALVGLHEAPKSRIRGVVILAGLFGAALLYGDGVITPAISVLSAVEGLDVATPFFRPYVVPITIVILTGLFWVQHRGTEKVGFVFGPVMIVWFSVLTILGLVQIVQEPDVLRAVNPYYLVQFFEHNGIKGFLILGVVFLVVTGGEALYADMGHFGKTPIRLTWFTVVLPALLTNYFGQGALLLRNPDAIAHPFYHLVSGWLLYPLVLLSTVATIVASQAVISGAFSLTMQAIQSGLMPRMEIRHTSDEEFGQVYVPLVNWLMMIGTIGLVVLFKSSSALASAYGIAITTTMVITTLLLFLAMRELWHWSLPAALFVCGIFLPIDLAFFGANLIKVLDGGWLPLLIATAIVIVMTTWDRGRDLLVERIQRIGMSDDDFFAKLDEHRPQRVPGTAIYLWSRPGDVPLALVQNIRMNHVVHEMIIILHINFSRRPRVPASERIKVERLRDDFYRVTMHFGFVQNPNVPRALRLTNQLPVKCGDKNTIYVIGRETVLSVPNIGMAPWRERLFVFMSRNALRANAFFSLPSDQVLEIGTQIEI</sequence>
<dbReference type="InterPro" id="IPR053952">
    <property type="entry name" value="K_trans_C"/>
</dbReference>
<dbReference type="Pfam" id="PF22776">
    <property type="entry name" value="K_trans_C"/>
    <property type="match status" value="1"/>
</dbReference>
<comment type="function">
    <text evidence="12">Transport of potassium into the cell. Likely operates as a K(+):H(+) symporter.</text>
</comment>
<keyword evidence="8 12" id="KW-0630">Potassium</keyword>
<feature type="transmembrane region" description="Helical" evidence="12">
    <location>
        <begin position="292"/>
        <end position="323"/>
    </location>
</feature>
<evidence type="ECO:0000256" key="2">
    <source>
        <dbReference type="ARBA" id="ARBA00007019"/>
    </source>
</evidence>
<proteinExistence type="inferred from homology"/>
<feature type="transmembrane region" description="Helical" evidence="12">
    <location>
        <begin position="252"/>
        <end position="272"/>
    </location>
</feature>
<name>A0A1I3GQM3_9PLAN</name>
<evidence type="ECO:0000256" key="7">
    <source>
        <dbReference type="ARBA" id="ARBA00022847"/>
    </source>
</evidence>
<organism evidence="15 16">
    <name type="scientific">Planctomicrobium piriforme</name>
    <dbReference type="NCBI Taxonomy" id="1576369"/>
    <lineage>
        <taxon>Bacteria</taxon>
        <taxon>Pseudomonadati</taxon>
        <taxon>Planctomycetota</taxon>
        <taxon>Planctomycetia</taxon>
        <taxon>Planctomycetales</taxon>
        <taxon>Planctomycetaceae</taxon>
        <taxon>Planctomicrobium</taxon>
    </lineage>
</organism>
<dbReference type="GO" id="GO:0015293">
    <property type="term" value="F:symporter activity"/>
    <property type="evidence" value="ECO:0007669"/>
    <property type="project" value="UniProtKB-UniRule"/>
</dbReference>